<feature type="compositionally biased region" description="Basic and acidic residues" evidence="1">
    <location>
        <begin position="59"/>
        <end position="77"/>
    </location>
</feature>
<sequence length="77" mass="8677">MTTRWRIDVRLGDAPPQAPLRSVVVEAPTEVEALRLVLAQAEQDKADAEELLQDGQEEVFSRTEVREGHVEHQGRTD</sequence>
<feature type="region of interest" description="Disordered" evidence="1">
    <location>
        <begin position="56"/>
        <end position="77"/>
    </location>
</feature>
<evidence type="ECO:0000313" key="2">
    <source>
        <dbReference type="EMBL" id="MDR6532389.1"/>
    </source>
</evidence>
<organism evidence="2 3">
    <name type="scientific">Caulobacter rhizosphaerae</name>
    <dbReference type="NCBI Taxonomy" id="2010972"/>
    <lineage>
        <taxon>Bacteria</taxon>
        <taxon>Pseudomonadati</taxon>
        <taxon>Pseudomonadota</taxon>
        <taxon>Alphaproteobacteria</taxon>
        <taxon>Caulobacterales</taxon>
        <taxon>Caulobacteraceae</taxon>
        <taxon>Caulobacter</taxon>
    </lineage>
</organism>
<protein>
    <submittedName>
        <fullName evidence="2">Uncharacterized protein</fullName>
    </submittedName>
</protein>
<keyword evidence="3" id="KW-1185">Reference proteome</keyword>
<comment type="caution">
    <text evidence="2">The sequence shown here is derived from an EMBL/GenBank/DDBJ whole genome shotgun (WGS) entry which is preliminary data.</text>
</comment>
<dbReference type="Proteomes" id="UP001262754">
    <property type="component" value="Unassembled WGS sequence"/>
</dbReference>
<evidence type="ECO:0000313" key="3">
    <source>
        <dbReference type="Proteomes" id="UP001262754"/>
    </source>
</evidence>
<name>A0ABU1N1S4_9CAUL</name>
<reference evidence="2 3" key="1">
    <citation type="submission" date="2023-07" db="EMBL/GenBank/DDBJ databases">
        <title>Sorghum-associated microbial communities from plants grown in Nebraska, USA.</title>
        <authorList>
            <person name="Schachtman D."/>
        </authorList>
    </citation>
    <scope>NUCLEOTIDE SEQUENCE [LARGE SCALE GENOMIC DNA]</scope>
    <source>
        <strain evidence="2 3">DS2154</strain>
    </source>
</reference>
<gene>
    <name evidence="2" type="ORF">J2800_003147</name>
</gene>
<dbReference type="RefSeq" id="WP_056762041.1">
    <property type="nucleotide sequence ID" value="NZ_BMLD01000012.1"/>
</dbReference>
<dbReference type="EMBL" id="JAVDRL010000009">
    <property type="protein sequence ID" value="MDR6532389.1"/>
    <property type="molecule type" value="Genomic_DNA"/>
</dbReference>
<evidence type="ECO:0000256" key="1">
    <source>
        <dbReference type="SAM" id="MobiDB-lite"/>
    </source>
</evidence>
<proteinExistence type="predicted"/>
<accession>A0ABU1N1S4</accession>